<evidence type="ECO:0000256" key="4">
    <source>
        <dbReference type="ARBA" id="ARBA00023136"/>
    </source>
</evidence>
<evidence type="ECO:0000313" key="7">
    <source>
        <dbReference type="Proteomes" id="UP000696280"/>
    </source>
</evidence>
<keyword evidence="7" id="KW-1185">Reference proteome</keyword>
<evidence type="ECO:0000256" key="1">
    <source>
        <dbReference type="ARBA" id="ARBA00004141"/>
    </source>
</evidence>
<proteinExistence type="predicted"/>
<keyword evidence="2" id="KW-0812">Transmembrane</keyword>
<organism evidence="6 7">
    <name type="scientific">Hymenoscyphus fraxineus</name>
    <dbReference type="NCBI Taxonomy" id="746836"/>
    <lineage>
        <taxon>Eukaryota</taxon>
        <taxon>Fungi</taxon>
        <taxon>Dikarya</taxon>
        <taxon>Ascomycota</taxon>
        <taxon>Pezizomycotina</taxon>
        <taxon>Leotiomycetes</taxon>
        <taxon>Helotiales</taxon>
        <taxon>Helotiaceae</taxon>
        <taxon>Hymenoscyphus</taxon>
    </lineage>
</organism>
<dbReference type="EMBL" id="CAJVRL010000092">
    <property type="protein sequence ID" value="CAG8959849.1"/>
    <property type="molecule type" value="Genomic_DNA"/>
</dbReference>
<reference evidence="6" key="1">
    <citation type="submission" date="2021-07" db="EMBL/GenBank/DDBJ databases">
        <authorList>
            <person name="Durling M."/>
        </authorList>
    </citation>
    <scope>NUCLEOTIDE SEQUENCE</scope>
</reference>
<feature type="domain" description="Wax synthase" evidence="5">
    <location>
        <begin position="171"/>
        <end position="211"/>
    </location>
</feature>
<keyword evidence="4" id="KW-0472">Membrane</keyword>
<comment type="subcellular location">
    <subcellularLocation>
        <location evidence="1">Membrane</location>
        <topology evidence="1">Multi-pass membrane protein</topology>
    </subcellularLocation>
</comment>
<dbReference type="OrthoDB" id="1077582at2759"/>
<accession>A0A9N9L5G9</accession>
<dbReference type="Proteomes" id="UP000696280">
    <property type="component" value="Unassembled WGS sequence"/>
</dbReference>
<dbReference type="InterPro" id="IPR032805">
    <property type="entry name" value="Wax_synthase_dom"/>
</dbReference>
<evidence type="ECO:0000256" key="3">
    <source>
        <dbReference type="ARBA" id="ARBA00022989"/>
    </source>
</evidence>
<sequence>MSFVCGVLGKFVDFGVLTREGSEWKVGRGRVVEGEREGIRKEKEKEGEKKGFWGGVKESCEIYFFTSRGIGWNWEVGGIPERPIQTRGVFLFRTALRIFGTYLAWDLCRFSLSSFSYITTEPRGLFFALPLWQQVTLTWLHQLEAFAFINTPYQLAAFLTVLVHYQTPEDWPPLFGSLSDGYLVSKAWGRVWHQLLRRQFSMFTPHFCDEWVVSLEWGCESAVDGEE</sequence>
<dbReference type="GO" id="GO:0016020">
    <property type="term" value="C:membrane"/>
    <property type="evidence" value="ECO:0007669"/>
    <property type="project" value="UniProtKB-SubCell"/>
</dbReference>
<dbReference type="Pfam" id="PF13813">
    <property type="entry name" value="MBOAT_2"/>
    <property type="match status" value="1"/>
</dbReference>
<name>A0A9N9L5G9_9HELO</name>
<protein>
    <recommendedName>
        <fullName evidence="5">Wax synthase domain-containing protein</fullName>
    </recommendedName>
</protein>
<keyword evidence="3" id="KW-1133">Transmembrane helix</keyword>
<dbReference type="AlphaFoldDB" id="A0A9N9L5G9"/>
<comment type="caution">
    <text evidence="6">The sequence shown here is derived from an EMBL/GenBank/DDBJ whole genome shotgun (WGS) entry which is preliminary data.</text>
</comment>
<evidence type="ECO:0000313" key="6">
    <source>
        <dbReference type="EMBL" id="CAG8959849.1"/>
    </source>
</evidence>
<evidence type="ECO:0000256" key="2">
    <source>
        <dbReference type="ARBA" id="ARBA00022692"/>
    </source>
</evidence>
<gene>
    <name evidence="6" type="ORF">HYFRA_00001758</name>
</gene>
<evidence type="ECO:0000259" key="5">
    <source>
        <dbReference type="Pfam" id="PF13813"/>
    </source>
</evidence>